<dbReference type="AlphaFoldDB" id="A0A443XIB6"/>
<dbReference type="RefSeq" id="WP_103828332.1">
    <property type="nucleotide sequence ID" value="NZ_CAWOMG010000178.1"/>
</dbReference>
<accession>A0A443XIB6</accession>
<proteinExistence type="predicted"/>
<dbReference type="Proteomes" id="UP001161704">
    <property type="component" value="Unassembled WGS sequence"/>
</dbReference>
<evidence type="ECO:0000313" key="2">
    <source>
        <dbReference type="Proteomes" id="UP001161704"/>
    </source>
</evidence>
<protein>
    <submittedName>
        <fullName evidence="1">DUF3150 domain-containing protein</fullName>
    </submittedName>
</protein>
<dbReference type="EMBL" id="JAOCIZ010000181">
    <property type="protein sequence ID" value="MDH1507899.1"/>
    <property type="molecule type" value="Genomic_DNA"/>
</dbReference>
<dbReference type="Pfam" id="PF11348">
    <property type="entry name" value="DUF3150"/>
    <property type="match status" value="1"/>
</dbReference>
<dbReference type="InterPro" id="IPR021496">
    <property type="entry name" value="DUF3150"/>
</dbReference>
<gene>
    <name evidence="1" type="ORF">N5I20_22955</name>
</gene>
<sequence>MSSFTAMNFVEFFQRYVLVDFKVTTWSATRNNKPLDLGLENEALAADVVRLGSKSVFDKKKIAFQGRARQEGIALLSKVGFQVLGAWAVPRHLLSEVTDGLELMRISFYANLDQLLLNYDAECDSWIQQAAATVSLHDFASRIRSSLYDVDYVRKQVSFSYRVNEDVVNNPLGDAAVDTISEMARNSLRDFQYSMSNGSKFTRKSLRYVTNIKEKLIQMAVLDSFIQPAIDSIDAFESSLPKRRAAQLDATELSKMMGLLTLLSDPIYLSSLRTAKFEIEEEEDPTVAPSSVTTSKDNFLTGMLAAISTTTNNPSTEVAGFY</sequence>
<organism evidence="1 2">
    <name type="scientific">Aeromonas caviae</name>
    <name type="common">Aeromonas punctata</name>
    <dbReference type="NCBI Taxonomy" id="648"/>
    <lineage>
        <taxon>Bacteria</taxon>
        <taxon>Pseudomonadati</taxon>
        <taxon>Pseudomonadota</taxon>
        <taxon>Gammaproteobacteria</taxon>
        <taxon>Aeromonadales</taxon>
        <taxon>Aeromonadaceae</taxon>
        <taxon>Aeromonas</taxon>
    </lineage>
</organism>
<name>A0A443XIB6_AERCA</name>
<comment type="caution">
    <text evidence="1">The sequence shown here is derived from an EMBL/GenBank/DDBJ whole genome shotgun (WGS) entry which is preliminary data.</text>
</comment>
<evidence type="ECO:0000313" key="1">
    <source>
        <dbReference type="EMBL" id="MDH1507899.1"/>
    </source>
</evidence>
<reference evidence="1" key="1">
    <citation type="submission" date="2022-09" db="EMBL/GenBank/DDBJ databases">
        <title>Intensive care unit water sources are persistently colonized with multi-drug resistant bacteria and are the site of extensive horizontal gene transfer of antibiotic resistance genes.</title>
        <authorList>
            <person name="Diorio-Toth L."/>
        </authorList>
    </citation>
    <scope>NUCLEOTIDE SEQUENCE</scope>
    <source>
        <strain evidence="1">GD03710</strain>
    </source>
</reference>